<dbReference type="PANTHER" id="PTHR31571:SF1">
    <property type="entry name" value="ALTERED INHERITANCE OF MITOCHONDRIA PROTEIN 6"/>
    <property type="match status" value="1"/>
</dbReference>
<evidence type="ECO:0000313" key="1">
    <source>
        <dbReference type="EMBL" id="KAF1828784.1"/>
    </source>
</evidence>
<dbReference type="InterPro" id="IPR051236">
    <property type="entry name" value="HAT_RTT109-like"/>
</dbReference>
<dbReference type="PANTHER" id="PTHR31571">
    <property type="entry name" value="ALTERED INHERITANCE OF MITOCHONDRIA PROTEIN 6"/>
    <property type="match status" value="1"/>
</dbReference>
<protein>
    <submittedName>
        <fullName evidence="1">Uncharacterized protein</fullName>
    </submittedName>
</protein>
<name>A0A6A5K2T4_9PLEO</name>
<accession>A0A6A5K2T4</accession>
<dbReference type="Proteomes" id="UP000800040">
    <property type="component" value="Unassembled WGS sequence"/>
</dbReference>
<proteinExistence type="predicted"/>
<dbReference type="OrthoDB" id="4153866at2759"/>
<reference evidence="1" key="1">
    <citation type="submission" date="2020-01" db="EMBL/GenBank/DDBJ databases">
        <authorList>
            <consortium name="DOE Joint Genome Institute"/>
            <person name="Haridas S."/>
            <person name="Albert R."/>
            <person name="Binder M."/>
            <person name="Bloem J."/>
            <person name="Labutti K."/>
            <person name="Salamov A."/>
            <person name="Andreopoulos B."/>
            <person name="Baker S.E."/>
            <person name="Barry K."/>
            <person name="Bills G."/>
            <person name="Bluhm B.H."/>
            <person name="Cannon C."/>
            <person name="Castanera R."/>
            <person name="Culley D.E."/>
            <person name="Daum C."/>
            <person name="Ezra D."/>
            <person name="Gonzalez J.B."/>
            <person name="Henrissat B."/>
            <person name="Kuo A."/>
            <person name="Liang C."/>
            <person name="Lipzen A."/>
            <person name="Lutzoni F."/>
            <person name="Magnuson J."/>
            <person name="Mondo S."/>
            <person name="Nolan M."/>
            <person name="Ohm R."/>
            <person name="Pangilinan J."/>
            <person name="Park H.-J."/>
            <person name="Ramirez L."/>
            <person name="Alfaro M."/>
            <person name="Sun H."/>
            <person name="Tritt A."/>
            <person name="Yoshinaga Y."/>
            <person name="Zwiers L.-H."/>
            <person name="Turgeon B.G."/>
            <person name="Goodwin S.B."/>
            <person name="Spatafora J.W."/>
            <person name="Crous P.W."/>
            <person name="Grigoriev I.V."/>
        </authorList>
    </citation>
    <scope>NUCLEOTIDE SEQUENCE</scope>
    <source>
        <strain evidence="1">P77</strain>
    </source>
</reference>
<gene>
    <name evidence="1" type="ORF">BDW02DRAFT_593039</name>
</gene>
<organism evidence="1 2">
    <name type="scientific">Decorospora gaudefroyi</name>
    <dbReference type="NCBI Taxonomy" id="184978"/>
    <lineage>
        <taxon>Eukaryota</taxon>
        <taxon>Fungi</taxon>
        <taxon>Dikarya</taxon>
        <taxon>Ascomycota</taxon>
        <taxon>Pezizomycotina</taxon>
        <taxon>Dothideomycetes</taxon>
        <taxon>Pleosporomycetidae</taxon>
        <taxon>Pleosporales</taxon>
        <taxon>Pleosporineae</taxon>
        <taxon>Pleosporaceae</taxon>
        <taxon>Decorospora</taxon>
    </lineage>
</organism>
<sequence length="192" mass="21226">MLGGPKISLLLHRLAPPPGHSCLQHIVEVWEEPNSNGAFEFEWREDFSRDIVPKNCHSHNDYWRSVPLYAALAAGCPFLGILENQNVTTAAEEDKTTGIFEMDPTAATVLLIDMKTNGSATWLVLQLHLAPFREKGCAPLRLRTPIQHSNSYYASSALEVAVGKLWFKTLSPSQVDTIKEQVRAADAKGLAC</sequence>
<evidence type="ECO:0000313" key="2">
    <source>
        <dbReference type="Proteomes" id="UP000800040"/>
    </source>
</evidence>
<dbReference type="AlphaFoldDB" id="A0A6A5K2T4"/>
<keyword evidence="2" id="KW-1185">Reference proteome</keyword>
<dbReference type="EMBL" id="ML975497">
    <property type="protein sequence ID" value="KAF1828784.1"/>
    <property type="molecule type" value="Genomic_DNA"/>
</dbReference>